<evidence type="ECO:0000313" key="1">
    <source>
        <dbReference type="EMBL" id="QBK90560.1"/>
    </source>
</evidence>
<protein>
    <submittedName>
        <fullName evidence="1">Uncharacterized protein</fullName>
    </submittedName>
</protein>
<dbReference type="EMBL" id="MK500494">
    <property type="protein sequence ID" value="QBK90560.1"/>
    <property type="molecule type" value="Genomic_DNA"/>
</dbReference>
<proteinExistence type="predicted"/>
<gene>
    <name evidence="1" type="ORF">LCPAC104_00560</name>
</gene>
<reference evidence="1" key="1">
    <citation type="journal article" date="2019" name="MBio">
        <title>Virus Genomes from Deep Sea Sediments Expand the Ocean Megavirome and Support Independent Origins of Viral Gigantism.</title>
        <authorList>
            <person name="Backstrom D."/>
            <person name="Yutin N."/>
            <person name="Jorgensen S.L."/>
            <person name="Dharamshi J."/>
            <person name="Homa F."/>
            <person name="Zaremba-Niedwiedzka K."/>
            <person name="Spang A."/>
            <person name="Wolf Y.I."/>
            <person name="Koonin E.V."/>
            <person name="Ettema T.J."/>
        </authorList>
    </citation>
    <scope>NUCLEOTIDE SEQUENCE</scope>
</reference>
<name>A0A481Z650_9VIRU</name>
<sequence length="287" mass="34024">MKDIIIFNSSHTTTELLEVFYQLLSDKIKNFNIKKVNDIFPIDNNALYIIINSAGYGNRKLKDNEKPIYYITYQMEPLSENNLPSDEYITFLRDALHVWDYNFKNIYFLKKYNVNNISYLPIGYHESLSHNSDEKNVKDIDVLFLGWDKSERRQNVKNLLIKENIKCVFTNSLNHDGMKKIISHSKICINIHFRDKTFLETPRLSILLSSKAFIISEISEDEKLDKEYGKNGIIFCKYDDLIDVIKNYLKYDGVRDFLSKKSNEWYSTEMKLENLYDIKTSINKYFK</sequence>
<organism evidence="1">
    <name type="scientific">Pithovirus LCPAC104</name>
    <dbReference type="NCBI Taxonomy" id="2506589"/>
    <lineage>
        <taxon>Viruses</taxon>
        <taxon>Pithoviruses</taxon>
    </lineage>
</organism>
<accession>A0A481Z650</accession>